<dbReference type="InterPro" id="IPR014284">
    <property type="entry name" value="RNA_pol_sigma-70_dom"/>
</dbReference>
<keyword evidence="4" id="KW-1185">Reference proteome</keyword>
<sequence>MREIEFRHVLEDYENMVYYLIHKLGIRDTDGEFYQEGIIALWKASQSYNPKRGKFSSYAYFLIEKALIGLMKQQHRKMEKEQYFKAIMKGDSLVKEVELEFDPYLIREIRRSLTPVQWNWFYLHILQDKSIKEIACEQNVSIDAVKNWGRRAKPKLKKLFS</sequence>
<dbReference type="NCBIfam" id="TIGR02937">
    <property type="entry name" value="sigma70-ECF"/>
    <property type="match status" value="1"/>
</dbReference>
<dbReference type="InterPro" id="IPR036388">
    <property type="entry name" value="WH-like_DNA-bd_sf"/>
</dbReference>
<evidence type="ECO:0000259" key="1">
    <source>
        <dbReference type="Pfam" id="PF04542"/>
    </source>
</evidence>
<feature type="domain" description="RNA polymerase sigma factor 70 region 4 type 2" evidence="2">
    <location>
        <begin position="112"/>
        <end position="155"/>
    </location>
</feature>
<dbReference type="AlphaFoldDB" id="A0A516KJ55"/>
<dbReference type="KEGG" id="aqt:FN924_15315"/>
<dbReference type="SUPFAM" id="SSF88659">
    <property type="entry name" value="Sigma3 and sigma4 domains of RNA polymerase sigma factors"/>
    <property type="match status" value="1"/>
</dbReference>
<dbReference type="GO" id="GO:0006352">
    <property type="term" value="P:DNA-templated transcription initiation"/>
    <property type="evidence" value="ECO:0007669"/>
    <property type="project" value="InterPro"/>
</dbReference>
<evidence type="ECO:0000313" key="3">
    <source>
        <dbReference type="EMBL" id="QDP41430.1"/>
    </source>
</evidence>
<name>A0A516KJ55_9BACI</name>
<accession>A0A516KJ55</accession>
<dbReference type="InterPro" id="IPR013324">
    <property type="entry name" value="RNA_pol_sigma_r3/r4-like"/>
</dbReference>
<evidence type="ECO:0000313" key="4">
    <source>
        <dbReference type="Proteomes" id="UP000315215"/>
    </source>
</evidence>
<dbReference type="Gene3D" id="1.10.1740.10">
    <property type="match status" value="1"/>
</dbReference>
<protein>
    <submittedName>
        <fullName evidence="3">Sigma-70 family RNA polymerase sigma factor</fullName>
    </submittedName>
</protein>
<dbReference type="InterPro" id="IPR007627">
    <property type="entry name" value="RNA_pol_sigma70_r2"/>
</dbReference>
<organism evidence="3 4">
    <name type="scientific">Radiobacillus deserti</name>
    <dbReference type="NCBI Taxonomy" id="2594883"/>
    <lineage>
        <taxon>Bacteria</taxon>
        <taxon>Bacillati</taxon>
        <taxon>Bacillota</taxon>
        <taxon>Bacilli</taxon>
        <taxon>Bacillales</taxon>
        <taxon>Bacillaceae</taxon>
        <taxon>Radiobacillus</taxon>
    </lineage>
</organism>
<proteinExistence type="predicted"/>
<dbReference type="EMBL" id="CP041666">
    <property type="protein sequence ID" value="QDP41430.1"/>
    <property type="molecule type" value="Genomic_DNA"/>
</dbReference>
<dbReference type="OrthoDB" id="9783788at2"/>
<dbReference type="GO" id="GO:0016987">
    <property type="term" value="F:sigma factor activity"/>
    <property type="evidence" value="ECO:0007669"/>
    <property type="project" value="InterPro"/>
</dbReference>
<dbReference type="Pfam" id="PF08281">
    <property type="entry name" value="Sigma70_r4_2"/>
    <property type="match status" value="1"/>
</dbReference>
<dbReference type="GO" id="GO:0003677">
    <property type="term" value="F:DNA binding"/>
    <property type="evidence" value="ECO:0007669"/>
    <property type="project" value="InterPro"/>
</dbReference>
<gene>
    <name evidence="3" type="ORF">FN924_15315</name>
</gene>
<dbReference type="InterPro" id="IPR013325">
    <property type="entry name" value="RNA_pol_sigma_r2"/>
</dbReference>
<dbReference type="InterPro" id="IPR013249">
    <property type="entry name" value="RNA_pol_sigma70_r4_t2"/>
</dbReference>
<dbReference type="RefSeq" id="WP_143895966.1">
    <property type="nucleotide sequence ID" value="NZ_CP041666.1"/>
</dbReference>
<dbReference type="Pfam" id="PF04542">
    <property type="entry name" value="Sigma70_r2"/>
    <property type="match status" value="1"/>
</dbReference>
<reference evidence="3 4" key="1">
    <citation type="submission" date="2019-07" db="EMBL/GenBank/DDBJ databases">
        <authorList>
            <person name="Li J."/>
        </authorList>
    </citation>
    <scope>NUCLEOTIDE SEQUENCE [LARGE SCALE GENOMIC DNA]</scope>
    <source>
        <strain evidence="3 4">TKL69</strain>
    </source>
</reference>
<feature type="domain" description="RNA polymerase sigma-70 region 2" evidence="1">
    <location>
        <begin position="11"/>
        <end position="76"/>
    </location>
</feature>
<evidence type="ECO:0000259" key="2">
    <source>
        <dbReference type="Pfam" id="PF08281"/>
    </source>
</evidence>
<dbReference type="SUPFAM" id="SSF88946">
    <property type="entry name" value="Sigma2 domain of RNA polymerase sigma factors"/>
    <property type="match status" value="1"/>
</dbReference>
<dbReference type="Proteomes" id="UP000315215">
    <property type="component" value="Chromosome"/>
</dbReference>
<dbReference type="Gene3D" id="1.10.10.10">
    <property type="entry name" value="Winged helix-like DNA-binding domain superfamily/Winged helix DNA-binding domain"/>
    <property type="match status" value="1"/>
</dbReference>